<dbReference type="Proteomes" id="UP000249769">
    <property type="component" value="Unassembled WGS sequence"/>
</dbReference>
<evidence type="ECO:0008006" key="4">
    <source>
        <dbReference type="Google" id="ProtNLM"/>
    </source>
</evidence>
<dbReference type="EMBL" id="QFOL01000073">
    <property type="protein sequence ID" value="PZP51589.1"/>
    <property type="molecule type" value="Genomic_DNA"/>
</dbReference>
<organism evidence="2 3">
    <name type="scientific">Agrobacterium fabrum</name>
    <dbReference type="NCBI Taxonomy" id="1176649"/>
    <lineage>
        <taxon>Bacteria</taxon>
        <taxon>Pseudomonadati</taxon>
        <taxon>Pseudomonadota</taxon>
        <taxon>Alphaproteobacteria</taxon>
        <taxon>Hyphomicrobiales</taxon>
        <taxon>Rhizobiaceae</taxon>
        <taxon>Rhizobium/Agrobacterium group</taxon>
        <taxon>Agrobacterium</taxon>
        <taxon>Agrobacterium tumefaciens complex</taxon>
    </lineage>
</organism>
<evidence type="ECO:0000256" key="1">
    <source>
        <dbReference type="SAM" id="Phobius"/>
    </source>
</evidence>
<dbReference type="AlphaFoldDB" id="A0A2W5HD13"/>
<keyword evidence="1" id="KW-1133">Transmembrane helix</keyword>
<name>A0A2W5HD13_9HYPH</name>
<evidence type="ECO:0000313" key="3">
    <source>
        <dbReference type="Proteomes" id="UP000249769"/>
    </source>
</evidence>
<reference evidence="2 3" key="1">
    <citation type="submission" date="2017-08" db="EMBL/GenBank/DDBJ databases">
        <title>Infants hospitalized years apart are colonized by the same room-sourced microbial strains.</title>
        <authorList>
            <person name="Brooks B."/>
            <person name="Olm M.R."/>
            <person name="Firek B.A."/>
            <person name="Baker R."/>
            <person name="Thomas B.C."/>
            <person name="Morowitz M.J."/>
            <person name="Banfield J.F."/>
        </authorList>
    </citation>
    <scope>NUCLEOTIDE SEQUENCE [LARGE SCALE GENOMIC DNA]</scope>
    <source>
        <strain evidence="2">S2_009_000_R2_73</strain>
    </source>
</reference>
<accession>A0A2W5HD13</accession>
<keyword evidence="1" id="KW-0472">Membrane</keyword>
<gene>
    <name evidence="2" type="ORF">DI595_08690</name>
</gene>
<sequence>MCLKNNAKDEIMDSSKAWYQSRTIWGALIAVFAPLFSIAGLDLPAGMEGELAEGLVTVAGGIGGLIALYGRLSATRAIR</sequence>
<feature type="transmembrane region" description="Helical" evidence="1">
    <location>
        <begin position="51"/>
        <end position="70"/>
    </location>
</feature>
<feature type="transmembrane region" description="Helical" evidence="1">
    <location>
        <begin position="21"/>
        <end position="39"/>
    </location>
</feature>
<proteinExistence type="predicted"/>
<keyword evidence="1" id="KW-0812">Transmembrane</keyword>
<comment type="caution">
    <text evidence="2">The sequence shown here is derived from an EMBL/GenBank/DDBJ whole genome shotgun (WGS) entry which is preliminary data.</text>
</comment>
<protein>
    <recommendedName>
        <fullName evidence="4">Holin</fullName>
    </recommendedName>
</protein>
<evidence type="ECO:0000313" key="2">
    <source>
        <dbReference type="EMBL" id="PZP51589.1"/>
    </source>
</evidence>